<name>A0ABY1Q7J8_9BURK</name>
<reference evidence="5 6" key="1">
    <citation type="submission" date="2017-05" db="EMBL/GenBank/DDBJ databases">
        <authorList>
            <person name="Varghese N."/>
            <person name="Submissions S."/>
        </authorList>
    </citation>
    <scope>NUCLEOTIDE SEQUENCE [LARGE SCALE GENOMIC DNA]</scope>
    <source>
        <strain evidence="5 6">DSM 26001</strain>
    </source>
</reference>
<dbReference type="InterPro" id="IPR050397">
    <property type="entry name" value="Env_Response_Regulators"/>
</dbReference>
<sequence length="241" mass="26683">MAVTLGEARLYSNHLLAKLSDEQLGPLCPLFEAAHTDRKHVVHERNDIIPFVYFPHTAALSNLIILVDGSAVEVGTIGNEGFSGVELLIGATAATETCVCQIEGDHLRMKAGDFLDALRDSGALRHVAHLYFQGYLAQLSQSVACNRKHSLEARFARWMLITHDRVQGQEFMLTHEYLADMLGCQRPSVSVVAANFQQAGVLQYSRGHVKILDRTKLEAESCECYASVRRQFKLVLGVPYG</sequence>
<evidence type="ECO:0000259" key="4">
    <source>
        <dbReference type="SMART" id="SM00419"/>
    </source>
</evidence>
<dbReference type="Pfam" id="PF13545">
    <property type="entry name" value="HTH_Crp_2"/>
    <property type="match status" value="1"/>
</dbReference>
<dbReference type="PANTHER" id="PTHR24567">
    <property type="entry name" value="CRP FAMILY TRANSCRIPTIONAL REGULATORY PROTEIN"/>
    <property type="match status" value="1"/>
</dbReference>
<protein>
    <submittedName>
        <fullName evidence="5">cAMP-binding domain of CRP or a regulatory subunit of cAMP-dependent protein kinases</fullName>
    </submittedName>
</protein>
<dbReference type="SMART" id="SM00419">
    <property type="entry name" value="HTH_CRP"/>
    <property type="match status" value="1"/>
</dbReference>
<comment type="caution">
    <text evidence="5">The sequence shown here is derived from an EMBL/GenBank/DDBJ whole genome shotgun (WGS) entry which is preliminary data.</text>
</comment>
<dbReference type="InterPro" id="IPR014710">
    <property type="entry name" value="RmlC-like_jellyroll"/>
</dbReference>
<dbReference type="SUPFAM" id="SSF51206">
    <property type="entry name" value="cAMP-binding domain-like"/>
    <property type="match status" value="1"/>
</dbReference>
<evidence type="ECO:0000313" key="5">
    <source>
        <dbReference type="EMBL" id="SMP61183.1"/>
    </source>
</evidence>
<dbReference type="Gene3D" id="2.60.120.10">
    <property type="entry name" value="Jelly Rolls"/>
    <property type="match status" value="1"/>
</dbReference>
<dbReference type="EMBL" id="FXUL01000007">
    <property type="protein sequence ID" value="SMP61183.1"/>
    <property type="molecule type" value="Genomic_DNA"/>
</dbReference>
<keyword evidence="2" id="KW-0238">DNA-binding</keyword>
<evidence type="ECO:0000256" key="2">
    <source>
        <dbReference type="ARBA" id="ARBA00023125"/>
    </source>
</evidence>
<evidence type="ECO:0000256" key="1">
    <source>
        <dbReference type="ARBA" id="ARBA00023015"/>
    </source>
</evidence>
<gene>
    <name evidence="5" type="ORF">SAMN06295970_107113</name>
</gene>
<dbReference type="Proteomes" id="UP001158049">
    <property type="component" value="Unassembled WGS sequence"/>
</dbReference>
<evidence type="ECO:0000313" key="6">
    <source>
        <dbReference type="Proteomes" id="UP001158049"/>
    </source>
</evidence>
<organism evidence="5 6">
    <name type="scientific">Noviherbaspirillum suwonense</name>
    <dbReference type="NCBI Taxonomy" id="1224511"/>
    <lineage>
        <taxon>Bacteria</taxon>
        <taxon>Pseudomonadati</taxon>
        <taxon>Pseudomonadota</taxon>
        <taxon>Betaproteobacteria</taxon>
        <taxon>Burkholderiales</taxon>
        <taxon>Oxalobacteraceae</taxon>
        <taxon>Noviherbaspirillum</taxon>
    </lineage>
</organism>
<keyword evidence="3" id="KW-0804">Transcription</keyword>
<keyword evidence="6" id="KW-1185">Reference proteome</keyword>
<dbReference type="PANTHER" id="PTHR24567:SF74">
    <property type="entry name" value="HTH-TYPE TRANSCRIPTIONAL REGULATOR ARCR"/>
    <property type="match status" value="1"/>
</dbReference>
<dbReference type="RefSeq" id="WP_283442439.1">
    <property type="nucleotide sequence ID" value="NZ_FXUL01000007.1"/>
</dbReference>
<dbReference type="InterPro" id="IPR018490">
    <property type="entry name" value="cNMP-bd_dom_sf"/>
</dbReference>
<proteinExistence type="predicted"/>
<accession>A0ABY1Q7J8</accession>
<dbReference type="InterPro" id="IPR012318">
    <property type="entry name" value="HTH_CRP"/>
</dbReference>
<dbReference type="InterPro" id="IPR036390">
    <property type="entry name" value="WH_DNA-bd_sf"/>
</dbReference>
<dbReference type="InterPro" id="IPR036388">
    <property type="entry name" value="WH-like_DNA-bd_sf"/>
</dbReference>
<evidence type="ECO:0000256" key="3">
    <source>
        <dbReference type="ARBA" id="ARBA00023163"/>
    </source>
</evidence>
<keyword evidence="1" id="KW-0805">Transcription regulation</keyword>
<dbReference type="SUPFAM" id="SSF46785">
    <property type="entry name" value="Winged helix' DNA-binding domain"/>
    <property type="match status" value="1"/>
</dbReference>
<dbReference type="Gene3D" id="1.10.10.10">
    <property type="entry name" value="Winged helix-like DNA-binding domain superfamily/Winged helix DNA-binding domain"/>
    <property type="match status" value="1"/>
</dbReference>
<feature type="domain" description="HTH crp-type" evidence="4">
    <location>
        <begin position="165"/>
        <end position="213"/>
    </location>
</feature>